<feature type="transmembrane region" description="Helical" evidence="1">
    <location>
        <begin position="15"/>
        <end position="37"/>
    </location>
</feature>
<feature type="transmembrane region" description="Helical" evidence="1">
    <location>
        <begin position="80"/>
        <end position="98"/>
    </location>
</feature>
<dbReference type="OrthoDB" id="50040at2157"/>
<dbReference type="Proteomes" id="UP000198888">
    <property type="component" value="Unassembled WGS sequence"/>
</dbReference>
<protein>
    <submittedName>
        <fullName evidence="2">Uncharacterized protein</fullName>
    </submittedName>
</protein>
<feature type="transmembrane region" description="Helical" evidence="1">
    <location>
        <begin position="49"/>
        <end position="68"/>
    </location>
</feature>
<gene>
    <name evidence="2" type="ORF">SAMN05444271_10858</name>
</gene>
<evidence type="ECO:0000256" key="1">
    <source>
        <dbReference type="SAM" id="Phobius"/>
    </source>
</evidence>
<dbReference type="RefSeq" id="WP_089671861.1">
    <property type="nucleotide sequence ID" value="NZ_CP024845.1"/>
</dbReference>
<accession>A0A2H4Q393</accession>
<dbReference type="GeneID" id="35002873"/>
<organism evidence="2 3">
    <name type="scientific">Halohasta litchfieldiae</name>
    <dbReference type="NCBI Taxonomy" id="1073996"/>
    <lineage>
        <taxon>Archaea</taxon>
        <taxon>Methanobacteriati</taxon>
        <taxon>Methanobacteriota</taxon>
        <taxon>Stenosarchaea group</taxon>
        <taxon>Halobacteria</taxon>
        <taxon>Halobacteriales</taxon>
        <taxon>Haloferacaceae</taxon>
        <taxon>Halohasta</taxon>
    </lineage>
</organism>
<dbReference type="EMBL" id="FNYR01000008">
    <property type="protein sequence ID" value="SEI79429.1"/>
    <property type="molecule type" value="Genomic_DNA"/>
</dbReference>
<dbReference type="AlphaFoldDB" id="A0A1H6TH76"/>
<evidence type="ECO:0000313" key="3">
    <source>
        <dbReference type="Proteomes" id="UP000198888"/>
    </source>
</evidence>
<proteinExistence type="predicted"/>
<dbReference type="InterPro" id="IPR043941">
    <property type="entry name" value="EMC6-arch"/>
</dbReference>
<accession>A0A1H6TH76</accession>
<keyword evidence="1" id="KW-0812">Transmembrane</keyword>
<sequence>MATESASGFSDHMRGVTVTTIACLAGILAAVASAVVVGTTPEAAGNIQAVLIMGIAIFVQFPILKLIGVDISEFGIKDNLFVSFITFCLWFITYAVLLSEAVTF</sequence>
<dbReference type="Pfam" id="PF19094">
    <property type="entry name" value="EMC6_arch"/>
    <property type="match status" value="1"/>
</dbReference>
<evidence type="ECO:0000313" key="2">
    <source>
        <dbReference type="EMBL" id="SEI79429.1"/>
    </source>
</evidence>
<name>A0A1H6TH76_9EURY</name>
<dbReference type="STRING" id="1073996.SAMN05444271_10858"/>
<keyword evidence="3" id="KW-1185">Reference proteome</keyword>
<dbReference type="KEGG" id="hae:halTADL_2097"/>
<keyword evidence="1" id="KW-1133">Transmembrane helix</keyword>
<keyword evidence="1" id="KW-0472">Membrane</keyword>
<reference evidence="2 3" key="1">
    <citation type="submission" date="2016-10" db="EMBL/GenBank/DDBJ databases">
        <authorList>
            <person name="de Groot N.N."/>
        </authorList>
    </citation>
    <scope>NUCLEOTIDE SEQUENCE [LARGE SCALE GENOMIC DNA]</scope>
    <source>
        <strain evidence="2 3">DSM 22187</strain>
    </source>
</reference>